<accession>A0A382FH91</accession>
<dbReference type="Gene3D" id="3.40.50.150">
    <property type="entry name" value="Vaccinia Virus protein VP39"/>
    <property type="match status" value="1"/>
</dbReference>
<gene>
    <name evidence="1" type="ORF">METZ01_LOCUS214205</name>
</gene>
<protein>
    <recommendedName>
        <fullName evidence="2">Class I SAM-dependent methyltransferase</fullName>
    </recommendedName>
</protein>
<name>A0A382FH91_9ZZZZ</name>
<dbReference type="InterPro" id="IPR029063">
    <property type="entry name" value="SAM-dependent_MTases_sf"/>
</dbReference>
<reference evidence="1" key="1">
    <citation type="submission" date="2018-05" db="EMBL/GenBank/DDBJ databases">
        <authorList>
            <person name="Lanie J.A."/>
            <person name="Ng W.-L."/>
            <person name="Kazmierczak K.M."/>
            <person name="Andrzejewski T.M."/>
            <person name="Davidsen T.M."/>
            <person name="Wayne K.J."/>
            <person name="Tettelin H."/>
            <person name="Glass J.I."/>
            <person name="Rusch D."/>
            <person name="Podicherti R."/>
            <person name="Tsui H.-C.T."/>
            <person name="Winkler M.E."/>
        </authorList>
    </citation>
    <scope>NUCLEOTIDE SEQUENCE</scope>
</reference>
<dbReference type="AlphaFoldDB" id="A0A382FH91"/>
<evidence type="ECO:0000313" key="1">
    <source>
        <dbReference type="EMBL" id="SVB61351.1"/>
    </source>
</evidence>
<proteinExistence type="predicted"/>
<dbReference type="EMBL" id="UINC01049494">
    <property type="protein sequence ID" value="SVB61351.1"/>
    <property type="molecule type" value="Genomic_DNA"/>
</dbReference>
<organism evidence="1">
    <name type="scientific">marine metagenome</name>
    <dbReference type="NCBI Taxonomy" id="408172"/>
    <lineage>
        <taxon>unclassified sequences</taxon>
        <taxon>metagenomes</taxon>
        <taxon>ecological metagenomes</taxon>
    </lineage>
</organism>
<sequence length="184" mass="21006">MKEICSLVDSPQLGVEFGVHTGGTFGLLASFVPKIIGIDIDVDPDISIPYCDWKIVKEDCRNSKTIRDLPDYSIDLVHYDVSYSPKITRETIVNTFDKLSLKSIIVFDNLRLVPLNNLFQMLSGYGLLMSFAVVIDVKTNAGKVYCTRCWKHHAKYFEAMKQYKTAIHNNMVVIHEDPVMWNKK</sequence>
<evidence type="ECO:0008006" key="2">
    <source>
        <dbReference type="Google" id="ProtNLM"/>
    </source>
</evidence>